<evidence type="ECO:0000313" key="2">
    <source>
        <dbReference type="EMBL" id="OLV27687.1"/>
    </source>
</evidence>
<keyword evidence="1" id="KW-1133">Transmembrane helix</keyword>
<organism evidence="2 3">
    <name type="scientific">Haemophilus parainfluenzae</name>
    <dbReference type="NCBI Taxonomy" id="729"/>
    <lineage>
        <taxon>Bacteria</taxon>
        <taxon>Pseudomonadati</taxon>
        <taxon>Pseudomonadota</taxon>
        <taxon>Gammaproteobacteria</taxon>
        <taxon>Pasteurellales</taxon>
        <taxon>Pasteurellaceae</taxon>
        <taxon>Haemophilus</taxon>
    </lineage>
</organism>
<feature type="transmembrane region" description="Helical" evidence="1">
    <location>
        <begin position="63"/>
        <end position="83"/>
    </location>
</feature>
<sequence>MFVCSKLFSPLNYWRIYHKEKVIFDIVLPVVCAASFLILNYTIFPHKISILGSKGIVDLINGILQILSGFYIASLAAIATASLPRLDEPMKGATPLYIGKKQKIVTRRVFLTHLFGYLSFMSLLVYFTGGIVKVAAPNLQPIFNCFILKVALSSIYLFFIFNLAFVTILGLFFMIEDNINKK</sequence>
<proteinExistence type="predicted"/>
<keyword evidence="1" id="KW-0472">Membrane</keyword>
<dbReference type="RefSeq" id="WP_075875395.1">
    <property type="nucleotide sequence ID" value="NZ_CABFLI010000011.1"/>
</dbReference>
<dbReference type="EMBL" id="MPJJ01000006">
    <property type="protein sequence ID" value="OLV27687.1"/>
    <property type="molecule type" value="Genomic_DNA"/>
</dbReference>
<keyword evidence="1" id="KW-0812">Transmembrane</keyword>
<feature type="transmembrane region" description="Helical" evidence="1">
    <location>
        <begin position="22"/>
        <end position="43"/>
    </location>
</feature>
<feature type="transmembrane region" description="Helical" evidence="1">
    <location>
        <begin position="155"/>
        <end position="175"/>
    </location>
</feature>
<feature type="transmembrane region" description="Helical" evidence="1">
    <location>
        <begin position="110"/>
        <end position="135"/>
    </location>
</feature>
<evidence type="ECO:0000313" key="3">
    <source>
        <dbReference type="Proteomes" id="UP000242412"/>
    </source>
</evidence>
<evidence type="ECO:0000256" key="1">
    <source>
        <dbReference type="SAM" id="Phobius"/>
    </source>
</evidence>
<accession>A0AB36IPA9</accession>
<dbReference type="Proteomes" id="UP000242412">
    <property type="component" value="Unassembled WGS sequence"/>
</dbReference>
<protein>
    <submittedName>
        <fullName evidence="2">Uncharacterized protein</fullName>
    </submittedName>
</protein>
<dbReference type="AlphaFoldDB" id="A0AB36IPA9"/>
<reference evidence="2 3" key="1">
    <citation type="submission" date="2016-11" db="EMBL/GenBank/DDBJ databases">
        <title>Simultaneous identification of Haemophilus influenzae and Haemophilus haemolyticus using TaqMan real-time PCR.</title>
        <authorList>
            <person name="Price E.P."/>
            <person name="Sarovich D.S."/>
            <person name="Harris T.M."/>
            <person name="Spargo J.C."/>
            <person name="Nosworthy E."/>
            <person name="Beissbarth J."/>
            <person name="Chang A.B."/>
            <person name="Smith-Vaughan H.C."/>
        </authorList>
    </citation>
    <scope>NUCLEOTIDE SEQUENCE [LARGE SCALE GENOMIC DNA]</scope>
    <source>
        <strain evidence="2 3">60884 B Hi-2</strain>
    </source>
</reference>
<comment type="caution">
    <text evidence="2">The sequence shown here is derived from an EMBL/GenBank/DDBJ whole genome shotgun (WGS) entry which is preliminary data.</text>
</comment>
<gene>
    <name evidence="2" type="ORF">BSO15_03900</name>
</gene>
<name>A0AB36IPA9_HAEPA</name>